<evidence type="ECO:0000256" key="1">
    <source>
        <dbReference type="SAM" id="MobiDB-lite"/>
    </source>
</evidence>
<name>A0A8H5N9C7_9HYPO</name>
<feature type="region of interest" description="Disordered" evidence="1">
    <location>
        <begin position="59"/>
        <end position="86"/>
    </location>
</feature>
<proteinExistence type="predicted"/>
<dbReference type="Proteomes" id="UP000582016">
    <property type="component" value="Unassembled WGS sequence"/>
</dbReference>
<keyword evidence="3" id="KW-1185">Reference proteome</keyword>
<feature type="compositionally biased region" description="Polar residues" evidence="1">
    <location>
        <begin position="27"/>
        <end position="43"/>
    </location>
</feature>
<dbReference type="AlphaFoldDB" id="A0A8H5N9C7"/>
<evidence type="ECO:0000313" key="2">
    <source>
        <dbReference type="EMBL" id="KAF5558336.1"/>
    </source>
</evidence>
<gene>
    <name evidence="2" type="ORF">FPHYL_7424</name>
</gene>
<organism evidence="2 3">
    <name type="scientific">Fusarium phyllophilum</name>
    <dbReference type="NCBI Taxonomy" id="47803"/>
    <lineage>
        <taxon>Eukaryota</taxon>
        <taxon>Fungi</taxon>
        <taxon>Dikarya</taxon>
        <taxon>Ascomycota</taxon>
        <taxon>Pezizomycotina</taxon>
        <taxon>Sordariomycetes</taxon>
        <taxon>Hypocreomycetidae</taxon>
        <taxon>Hypocreales</taxon>
        <taxon>Nectriaceae</taxon>
        <taxon>Fusarium</taxon>
        <taxon>Fusarium fujikuroi species complex</taxon>
    </lineage>
</organism>
<evidence type="ECO:0000313" key="3">
    <source>
        <dbReference type="Proteomes" id="UP000582016"/>
    </source>
</evidence>
<comment type="caution">
    <text evidence="2">The sequence shown here is derived from an EMBL/GenBank/DDBJ whole genome shotgun (WGS) entry which is preliminary data.</text>
</comment>
<feature type="compositionally biased region" description="Basic and acidic residues" evidence="1">
    <location>
        <begin position="74"/>
        <end position="86"/>
    </location>
</feature>
<sequence>MAGNKSLDQAPEDGATGKMLGGKETGLASTKKNSGKSPRNKTPYQILDAEATKIYEAAKKSHDHRASVSPDPNVGEKAEEQWADHKNRSEIIKAWCQEDGH</sequence>
<reference evidence="2 3" key="1">
    <citation type="submission" date="2020-05" db="EMBL/GenBank/DDBJ databases">
        <title>Identification and distribution of gene clusters putatively required for synthesis of sphingolipid metabolism inhibitors in phylogenetically diverse species of the filamentous fungus Fusarium.</title>
        <authorList>
            <person name="Kim H.-S."/>
            <person name="Busman M."/>
            <person name="Brown D.W."/>
            <person name="Divon H."/>
            <person name="Uhlig S."/>
            <person name="Proctor R.H."/>
        </authorList>
    </citation>
    <scope>NUCLEOTIDE SEQUENCE [LARGE SCALE GENOMIC DNA]</scope>
    <source>
        <strain evidence="2 3">NRRL 13617</strain>
    </source>
</reference>
<feature type="region of interest" description="Disordered" evidence="1">
    <location>
        <begin position="1"/>
        <end position="45"/>
    </location>
</feature>
<dbReference type="EMBL" id="JAAOAQ010000269">
    <property type="protein sequence ID" value="KAF5558336.1"/>
    <property type="molecule type" value="Genomic_DNA"/>
</dbReference>
<accession>A0A8H5N9C7</accession>
<protein>
    <submittedName>
        <fullName evidence="2">Uncharacterized protein</fullName>
    </submittedName>
</protein>